<evidence type="ECO:0000256" key="8">
    <source>
        <dbReference type="ARBA" id="ARBA00047989"/>
    </source>
</evidence>
<dbReference type="EMBL" id="CP009933">
    <property type="protein sequence ID" value="AKA69986.1"/>
    <property type="molecule type" value="Genomic_DNA"/>
</dbReference>
<dbReference type="InterPro" id="IPR038371">
    <property type="entry name" value="Cu_polyphenol_OxRdtase_sf"/>
</dbReference>
<gene>
    <name evidence="12" type="ORF">CSCA_2861</name>
</gene>
<accession>A0A0E3GRA6</accession>
<evidence type="ECO:0000256" key="4">
    <source>
        <dbReference type="ARBA" id="ARBA00022679"/>
    </source>
</evidence>
<evidence type="ECO:0000256" key="5">
    <source>
        <dbReference type="ARBA" id="ARBA00022723"/>
    </source>
</evidence>
<evidence type="ECO:0000256" key="11">
    <source>
        <dbReference type="RuleBase" id="RU361274"/>
    </source>
</evidence>
<comment type="catalytic activity">
    <reaction evidence="9">
        <text>adenosine + phosphate = alpha-D-ribose 1-phosphate + adenine</text>
        <dbReference type="Rhea" id="RHEA:27642"/>
        <dbReference type="ChEBI" id="CHEBI:16335"/>
        <dbReference type="ChEBI" id="CHEBI:16708"/>
        <dbReference type="ChEBI" id="CHEBI:43474"/>
        <dbReference type="ChEBI" id="CHEBI:57720"/>
        <dbReference type="EC" id="2.4.2.1"/>
    </reaction>
    <physiologicalReaction direction="left-to-right" evidence="9">
        <dbReference type="Rhea" id="RHEA:27643"/>
    </physiologicalReaction>
</comment>
<comment type="catalytic activity">
    <reaction evidence="10">
        <text>S-methyl-5'-thioadenosine + phosphate = 5-(methylsulfanyl)-alpha-D-ribose 1-phosphate + adenine</text>
        <dbReference type="Rhea" id="RHEA:11852"/>
        <dbReference type="ChEBI" id="CHEBI:16708"/>
        <dbReference type="ChEBI" id="CHEBI:17509"/>
        <dbReference type="ChEBI" id="CHEBI:43474"/>
        <dbReference type="ChEBI" id="CHEBI:58533"/>
        <dbReference type="EC" id="2.4.2.28"/>
    </reaction>
    <physiologicalReaction direction="left-to-right" evidence="10">
        <dbReference type="Rhea" id="RHEA:11853"/>
    </physiologicalReaction>
</comment>
<dbReference type="SUPFAM" id="SSF64438">
    <property type="entry name" value="CNF1/YfiH-like putative cysteine hydrolases"/>
    <property type="match status" value="1"/>
</dbReference>
<dbReference type="PANTHER" id="PTHR30616:SF2">
    <property type="entry name" value="PURINE NUCLEOSIDE PHOSPHORYLASE LACC1"/>
    <property type="match status" value="1"/>
</dbReference>
<comment type="function">
    <text evidence="2">Purine nucleoside enzyme that catalyzes the phosphorolysis of adenosine and inosine nucleosides, yielding D-ribose 1-phosphate and the respective free bases, adenine and hypoxanthine. Also catalyzes the phosphorolysis of S-methyl-5'-thioadenosine into adenine and S-methyl-5-thio-alpha-D-ribose 1-phosphate. Also has adenosine deaminase activity.</text>
</comment>
<dbReference type="GO" id="GO:0016787">
    <property type="term" value="F:hydrolase activity"/>
    <property type="evidence" value="ECO:0007669"/>
    <property type="project" value="UniProtKB-KW"/>
</dbReference>
<organism evidence="12 13">
    <name type="scientific">Clostridium scatologenes</name>
    <dbReference type="NCBI Taxonomy" id="1548"/>
    <lineage>
        <taxon>Bacteria</taxon>
        <taxon>Bacillati</taxon>
        <taxon>Bacillota</taxon>
        <taxon>Clostridia</taxon>
        <taxon>Eubacteriales</taxon>
        <taxon>Clostridiaceae</taxon>
        <taxon>Clostridium</taxon>
    </lineage>
</organism>
<dbReference type="InterPro" id="IPR003730">
    <property type="entry name" value="Cu_polyphenol_OxRdtase"/>
</dbReference>
<keyword evidence="7" id="KW-0862">Zinc</keyword>
<evidence type="ECO:0000256" key="3">
    <source>
        <dbReference type="ARBA" id="ARBA00007353"/>
    </source>
</evidence>
<dbReference type="PANTHER" id="PTHR30616">
    <property type="entry name" value="UNCHARACTERIZED PROTEIN YFIH"/>
    <property type="match status" value="1"/>
</dbReference>
<dbReference type="GO" id="GO:0017061">
    <property type="term" value="F:S-methyl-5-thioadenosine phosphorylase activity"/>
    <property type="evidence" value="ECO:0007669"/>
    <property type="project" value="UniProtKB-EC"/>
</dbReference>
<comment type="catalytic activity">
    <reaction evidence="1">
        <text>inosine + phosphate = alpha-D-ribose 1-phosphate + hypoxanthine</text>
        <dbReference type="Rhea" id="RHEA:27646"/>
        <dbReference type="ChEBI" id="CHEBI:17368"/>
        <dbReference type="ChEBI" id="CHEBI:17596"/>
        <dbReference type="ChEBI" id="CHEBI:43474"/>
        <dbReference type="ChEBI" id="CHEBI:57720"/>
        <dbReference type="EC" id="2.4.2.1"/>
    </reaction>
    <physiologicalReaction direction="left-to-right" evidence="1">
        <dbReference type="Rhea" id="RHEA:27647"/>
    </physiologicalReaction>
</comment>
<comment type="similarity">
    <text evidence="3 11">Belongs to the purine nucleoside phosphorylase YfiH/LACC1 family.</text>
</comment>
<evidence type="ECO:0000313" key="13">
    <source>
        <dbReference type="Proteomes" id="UP000033115"/>
    </source>
</evidence>
<dbReference type="HOGENOM" id="CLU_065784_0_2_9"/>
<evidence type="ECO:0000256" key="7">
    <source>
        <dbReference type="ARBA" id="ARBA00022833"/>
    </source>
</evidence>
<evidence type="ECO:0000313" key="12">
    <source>
        <dbReference type="EMBL" id="AKA69986.1"/>
    </source>
</evidence>
<dbReference type="AlphaFoldDB" id="A0A0E3GRA6"/>
<evidence type="ECO:0000256" key="6">
    <source>
        <dbReference type="ARBA" id="ARBA00022801"/>
    </source>
</evidence>
<reference evidence="12 13" key="1">
    <citation type="journal article" date="2015" name="J. Biotechnol.">
        <title>Complete genome sequence of a malodorant-producing acetogen, Clostridium scatologenes ATCC 25775(T).</title>
        <authorList>
            <person name="Zhu Z."/>
            <person name="Guo T."/>
            <person name="Zheng H."/>
            <person name="Song T."/>
            <person name="Ouyang P."/>
            <person name="Xie J."/>
        </authorList>
    </citation>
    <scope>NUCLEOTIDE SEQUENCE [LARGE SCALE GENOMIC DNA]</scope>
    <source>
        <strain evidence="12 13">ATCC 25775</strain>
    </source>
</reference>
<protein>
    <recommendedName>
        <fullName evidence="11">Purine nucleoside phosphorylase</fullName>
    </recommendedName>
</protein>
<keyword evidence="5" id="KW-0479">Metal-binding</keyword>
<dbReference type="GO" id="GO:0005507">
    <property type="term" value="F:copper ion binding"/>
    <property type="evidence" value="ECO:0007669"/>
    <property type="project" value="TreeGrafter"/>
</dbReference>
<sequence>MEELRIENYKFIKVSLEGADMIFSTAEGGLDFNKNSSYGKKNLQNIKKWFGVNEVGFLNQIHSDKIIEYKNEVEEGDALITDKKNTAIGVFTADCVPVLLYDKNNKVIAAVHSGWKGTFDCILLKTIEKMEQQYGTKCEDLIVYIGPHIHECCYEVDYDLIDRFKGLEIYKDVNICNGRYLSLEKCILRQLNLKNIDKNNVKNLDICTFCSTEYKTHSYRRDKNKGRLFAFIYLK</sequence>
<name>A0A0E3GRA6_CLOSL</name>
<keyword evidence="4" id="KW-0808">Transferase</keyword>
<evidence type="ECO:0000256" key="2">
    <source>
        <dbReference type="ARBA" id="ARBA00003215"/>
    </source>
</evidence>
<proteinExistence type="inferred from homology"/>
<dbReference type="CDD" id="cd16833">
    <property type="entry name" value="YfiH"/>
    <property type="match status" value="1"/>
</dbReference>
<dbReference type="InterPro" id="IPR011324">
    <property type="entry name" value="Cytotoxic_necrot_fac-like_cat"/>
</dbReference>
<dbReference type="NCBIfam" id="TIGR00726">
    <property type="entry name" value="peptidoglycan editing factor PgeF"/>
    <property type="match status" value="1"/>
</dbReference>
<keyword evidence="13" id="KW-1185">Reference proteome</keyword>
<dbReference type="Gene3D" id="3.60.140.10">
    <property type="entry name" value="CNF1/YfiH-like putative cysteine hydrolases"/>
    <property type="match status" value="1"/>
</dbReference>
<dbReference type="RefSeq" id="WP_029161431.1">
    <property type="nucleotide sequence ID" value="NZ_CP009933.1"/>
</dbReference>
<dbReference type="Pfam" id="PF02578">
    <property type="entry name" value="Cu-oxidase_4"/>
    <property type="match status" value="1"/>
</dbReference>
<comment type="catalytic activity">
    <reaction evidence="8">
        <text>adenosine + H2O + H(+) = inosine + NH4(+)</text>
        <dbReference type="Rhea" id="RHEA:24408"/>
        <dbReference type="ChEBI" id="CHEBI:15377"/>
        <dbReference type="ChEBI" id="CHEBI:15378"/>
        <dbReference type="ChEBI" id="CHEBI:16335"/>
        <dbReference type="ChEBI" id="CHEBI:17596"/>
        <dbReference type="ChEBI" id="CHEBI:28938"/>
        <dbReference type="EC" id="3.5.4.4"/>
    </reaction>
    <physiologicalReaction direction="left-to-right" evidence="8">
        <dbReference type="Rhea" id="RHEA:24409"/>
    </physiologicalReaction>
</comment>
<keyword evidence="6" id="KW-0378">Hydrolase</keyword>
<dbReference type="Proteomes" id="UP000033115">
    <property type="component" value="Chromosome"/>
</dbReference>
<dbReference type="KEGG" id="csq:CSCA_2861"/>
<evidence type="ECO:0000256" key="1">
    <source>
        <dbReference type="ARBA" id="ARBA00000553"/>
    </source>
</evidence>
<dbReference type="STRING" id="1548.CSCA_2861"/>
<evidence type="ECO:0000256" key="9">
    <source>
        <dbReference type="ARBA" id="ARBA00048968"/>
    </source>
</evidence>
<evidence type="ECO:0000256" key="10">
    <source>
        <dbReference type="ARBA" id="ARBA00049893"/>
    </source>
</evidence>